<accession>A0A0C4E1L7</accession>
<reference evidence="3" key="5">
    <citation type="submission" date="2015-06" db="UniProtKB">
        <authorList>
            <consortium name="EnsemblFungi"/>
        </authorList>
    </citation>
    <scope>IDENTIFICATION</scope>
    <source>
        <strain evidence="3">ATCC 64411</strain>
    </source>
</reference>
<feature type="transmembrane region" description="Helical" evidence="1">
    <location>
        <begin position="12"/>
        <end position="33"/>
    </location>
</feature>
<name>A0A0C4E1L7_MAGP6</name>
<keyword evidence="1" id="KW-1133">Transmembrane helix</keyword>
<sequence length="405" mass="45524">MSSGFSAEVVAGAAAGSAATAALVVVIAVYFAWRSRSERWKAEFHDLEWRSRDVALLMSKMIDDCCFGRKHPPLDELATSLYCCVNRLVTNCTTNSSDVSFDASTYTAAAGDDEDWHDLLSRSSYFRHQALTAFIFRVLIRRMHPDGPCEPGESLLPPDLLRIHLAVKAKKQAQQELDRDFMAERLPGGYTREEGLEFISHIWRPMITYLTSEVAPHEGLEHEEANFADNDPRLPAAVKLEELIVHLLTPFDKTDDEMARVQEKYLTHQGKIGSEAGRSNIRRVAVSAAGLALKMFSGLYFSEFYFPPDFPPTQADGDRRFLMVPHIRQRLVVPGSRRPPPAWSIPEPDGSRWVEASKAFLSYTSLQGVEYQGTSLGARRMPQWSKLLPTFKKETKEPSPGEDRS</sequence>
<dbReference type="EMBL" id="ADBL01001511">
    <property type="status" value="NOT_ANNOTATED_CDS"/>
    <property type="molecule type" value="Genomic_DNA"/>
</dbReference>
<keyword evidence="1" id="KW-0472">Membrane</keyword>
<dbReference type="eggNOG" id="ENOG502REFR">
    <property type="taxonomic scope" value="Eukaryota"/>
</dbReference>
<reference evidence="2" key="3">
    <citation type="submission" date="2011-03" db="EMBL/GenBank/DDBJ databases">
        <title>Annotation of Magnaporthe poae ATCC 64411.</title>
        <authorList>
            <person name="Ma L.-J."/>
            <person name="Dead R."/>
            <person name="Young S.K."/>
            <person name="Zeng Q."/>
            <person name="Gargeya S."/>
            <person name="Fitzgerald M."/>
            <person name="Haas B."/>
            <person name="Abouelleil A."/>
            <person name="Alvarado L."/>
            <person name="Arachchi H.M."/>
            <person name="Berlin A."/>
            <person name="Brown A."/>
            <person name="Chapman S.B."/>
            <person name="Chen Z."/>
            <person name="Dunbar C."/>
            <person name="Freedman E."/>
            <person name="Gearin G."/>
            <person name="Gellesch M."/>
            <person name="Goldberg J."/>
            <person name="Griggs A."/>
            <person name="Gujja S."/>
            <person name="Heiman D."/>
            <person name="Howarth C."/>
            <person name="Larson L."/>
            <person name="Lui A."/>
            <person name="MacDonald P.J.P."/>
            <person name="Mehta T."/>
            <person name="Montmayeur A."/>
            <person name="Murphy C."/>
            <person name="Neiman D."/>
            <person name="Pearson M."/>
            <person name="Priest M."/>
            <person name="Roberts A."/>
            <person name="Saif S."/>
            <person name="Shea T."/>
            <person name="Shenoy N."/>
            <person name="Sisk P."/>
            <person name="Stolte C."/>
            <person name="Sykes S."/>
            <person name="Yandava C."/>
            <person name="Wortman J."/>
            <person name="Nusbaum C."/>
            <person name="Birren B."/>
        </authorList>
    </citation>
    <scope>NUCLEOTIDE SEQUENCE</scope>
    <source>
        <strain evidence="2">ATCC 64411</strain>
    </source>
</reference>
<evidence type="ECO:0000313" key="2">
    <source>
        <dbReference type="EMBL" id="KLU87280.1"/>
    </source>
</evidence>
<reference evidence="4" key="1">
    <citation type="submission" date="2010-05" db="EMBL/GenBank/DDBJ databases">
        <title>The genome sequence of Magnaporthe poae strain ATCC 64411.</title>
        <authorList>
            <person name="Ma L.-J."/>
            <person name="Dead R."/>
            <person name="Young S."/>
            <person name="Zeng Q."/>
            <person name="Koehrsen M."/>
            <person name="Alvarado L."/>
            <person name="Berlin A."/>
            <person name="Chapman S.B."/>
            <person name="Chen Z."/>
            <person name="Freedman E."/>
            <person name="Gellesch M."/>
            <person name="Goldberg J."/>
            <person name="Griggs A."/>
            <person name="Gujja S."/>
            <person name="Heilman E.R."/>
            <person name="Heiman D."/>
            <person name="Hepburn T."/>
            <person name="Howarth C."/>
            <person name="Jen D."/>
            <person name="Larson L."/>
            <person name="Mehta T."/>
            <person name="Neiman D."/>
            <person name="Pearson M."/>
            <person name="Roberts A."/>
            <person name="Saif S."/>
            <person name="Shea T."/>
            <person name="Shenoy N."/>
            <person name="Sisk P."/>
            <person name="Stolte C."/>
            <person name="Sykes S."/>
            <person name="Walk T."/>
            <person name="White J."/>
            <person name="Yandava C."/>
            <person name="Haas B."/>
            <person name="Nusbaum C."/>
            <person name="Birren B."/>
        </authorList>
    </citation>
    <scope>NUCLEOTIDE SEQUENCE [LARGE SCALE GENOMIC DNA]</scope>
    <source>
        <strain evidence="4">ATCC 64411 / 73-15</strain>
    </source>
</reference>
<dbReference type="Proteomes" id="UP000011715">
    <property type="component" value="Unassembled WGS sequence"/>
</dbReference>
<gene>
    <name evidence="2" type="ORF">MAPG_06281</name>
</gene>
<reference evidence="2" key="2">
    <citation type="submission" date="2010-05" db="EMBL/GenBank/DDBJ databases">
        <title>The Genome Sequence of Magnaporthe poae strain ATCC 64411.</title>
        <authorList>
            <consortium name="The Broad Institute Genome Sequencing Platform"/>
            <consortium name="Broad Institute Genome Sequencing Center for Infectious Disease"/>
            <person name="Ma L.-J."/>
            <person name="Dead R."/>
            <person name="Young S."/>
            <person name="Zeng Q."/>
            <person name="Koehrsen M."/>
            <person name="Alvarado L."/>
            <person name="Berlin A."/>
            <person name="Chapman S.B."/>
            <person name="Chen Z."/>
            <person name="Freedman E."/>
            <person name="Gellesch M."/>
            <person name="Goldberg J."/>
            <person name="Griggs A."/>
            <person name="Gujja S."/>
            <person name="Heilman E.R."/>
            <person name="Heiman D."/>
            <person name="Hepburn T."/>
            <person name="Howarth C."/>
            <person name="Jen D."/>
            <person name="Larson L."/>
            <person name="Mehta T."/>
            <person name="Neiman D."/>
            <person name="Pearson M."/>
            <person name="Roberts A."/>
            <person name="Saif S."/>
            <person name="Shea T."/>
            <person name="Shenoy N."/>
            <person name="Sisk P."/>
            <person name="Stolte C."/>
            <person name="Sykes S."/>
            <person name="Walk T."/>
            <person name="White J."/>
            <person name="Yandava C."/>
            <person name="Haas B."/>
            <person name="Nusbaum C."/>
            <person name="Birren B."/>
        </authorList>
    </citation>
    <scope>NUCLEOTIDE SEQUENCE</scope>
    <source>
        <strain evidence="2">ATCC 64411</strain>
    </source>
</reference>
<evidence type="ECO:0000256" key="1">
    <source>
        <dbReference type="SAM" id="Phobius"/>
    </source>
</evidence>
<dbReference type="VEuPathDB" id="FungiDB:MAPG_06281"/>
<keyword evidence="1" id="KW-0812">Transmembrane</keyword>
<dbReference type="OrthoDB" id="10440854at2759"/>
<protein>
    <submittedName>
        <fullName evidence="2 3">Uncharacterized protein</fullName>
    </submittedName>
</protein>
<keyword evidence="4" id="KW-1185">Reference proteome</keyword>
<organism evidence="3 4">
    <name type="scientific">Magnaporthiopsis poae (strain ATCC 64411 / 73-15)</name>
    <name type="common">Kentucky bluegrass fungus</name>
    <name type="synonym">Magnaporthe poae</name>
    <dbReference type="NCBI Taxonomy" id="644358"/>
    <lineage>
        <taxon>Eukaryota</taxon>
        <taxon>Fungi</taxon>
        <taxon>Dikarya</taxon>
        <taxon>Ascomycota</taxon>
        <taxon>Pezizomycotina</taxon>
        <taxon>Sordariomycetes</taxon>
        <taxon>Sordariomycetidae</taxon>
        <taxon>Magnaporthales</taxon>
        <taxon>Magnaporthaceae</taxon>
        <taxon>Magnaporthiopsis</taxon>
    </lineage>
</organism>
<evidence type="ECO:0000313" key="4">
    <source>
        <dbReference type="Proteomes" id="UP000011715"/>
    </source>
</evidence>
<dbReference type="EnsemblFungi" id="MAPG_06281T0">
    <property type="protein sequence ID" value="MAPG_06281T0"/>
    <property type="gene ID" value="MAPG_06281"/>
</dbReference>
<dbReference type="EMBL" id="GL876970">
    <property type="protein sequence ID" value="KLU87280.1"/>
    <property type="molecule type" value="Genomic_DNA"/>
</dbReference>
<evidence type="ECO:0000313" key="3">
    <source>
        <dbReference type="EnsemblFungi" id="MAPG_06281T0"/>
    </source>
</evidence>
<dbReference type="AlphaFoldDB" id="A0A0C4E1L7"/>
<proteinExistence type="predicted"/>
<reference evidence="3" key="4">
    <citation type="journal article" date="2015" name="G3 (Bethesda)">
        <title>Genome sequences of three phytopathogenic species of the Magnaporthaceae family of fungi.</title>
        <authorList>
            <person name="Okagaki L.H."/>
            <person name="Nunes C.C."/>
            <person name="Sailsbery J."/>
            <person name="Clay B."/>
            <person name="Brown D."/>
            <person name="John T."/>
            <person name="Oh Y."/>
            <person name="Young N."/>
            <person name="Fitzgerald M."/>
            <person name="Haas B.J."/>
            <person name="Zeng Q."/>
            <person name="Young S."/>
            <person name="Adiconis X."/>
            <person name="Fan L."/>
            <person name="Levin J.Z."/>
            <person name="Mitchell T.K."/>
            <person name="Okubara P.A."/>
            <person name="Farman M.L."/>
            <person name="Kohn L.M."/>
            <person name="Birren B."/>
            <person name="Ma L.-J."/>
            <person name="Dean R.A."/>
        </authorList>
    </citation>
    <scope>NUCLEOTIDE SEQUENCE</scope>
    <source>
        <strain evidence="3">ATCC 64411 / 73-15</strain>
    </source>
</reference>